<sequence length="121" mass="14204">MDFILNQYRKTIFKGSLKLQASLKAREKTVISQLLDKQKEINMLLKGLPKNKNRYKALSSKLCPNLVVLGDKQIPVNMEKNSISLKVKRIKRLRQPYARLLLEKYMEYLTRNALLHDFAKK</sequence>
<dbReference type="RefSeq" id="WP_323326678.1">
    <property type="nucleotide sequence ID" value="NZ_JAYGIL010000004.1"/>
</dbReference>
<dbReference type="EMBL" id="JAYGIL010000004">
    <property type="protein sequence ID" value="MEA5402293.1"/>
    <property type="molecule type" value="Genomic_DNA"/>
</dbReference>
<keyword evidence="2" id="KW-1185">Reference proteome</keyword>
<accession>A0ABU5S1G1</accession>
<protein>
    <submittedName>
        <fullName evidence="1">Uncharacterized protein</fullName>
    </submittedName>
</protein>
<comment type="caution">
    <text evidence="1">The sequence shown here is derived from an EMBL/GenBank/DDBJ whole genome shotgun (WGS) entry which is preliminary data.</text>
</comment>
<reference evidence="1 2" key="1">
    <citation type="submission" date="2023-12" db="EMBL/GenBank/DDBJ databases">
        <title>Novel species of the genus Arcicella isolated from rivers.</title>
        <authorList>
            <person name="Lu H."/>
        </authorList>
    </citation>
    <scope>NUCLEOTIDE SEQUENCE [LARGE SCALE GENOMIC DNA]</scope>
    <source>
        <strain evidence="1 2">DC2W</strain>
    </source>
</reference>
<dbReference type="Proteomes" id="UP001303899">
    <property type="component" value="Unassembled WGS sequence"/>
</dbReference>
<evidence type="ECO:0000313" key="1">
    <source>
        <dbReference type="EMBL" id="MEA5402293.1"/>
    </source>
</evidence>
<evidence type="ECO:0000313" key="2">
    <source>
        <dbReference type="Proteomes" id="UP001303899"/>
    </source>
</evidence>
<gene>
    <name evidence="1" type="ORF">VB776_05180</name>
</gene>
<proteinExistence type="predicted"/>
<name>A0ABU5S1G1_9BACT</name>
<organism evidence="1 2">
    <name type="scientific">Arcicella gelida</name>
    <dbReference type="NCBI Taxonomy" id="2984195"/>
    <lineage>
        <taxon>Bacteria</taxon>
        <taxon>Pseudomonadati</taxon>
        <taxon>Bacteroidota</taxon>
        <taxon>Cytophagia</taxon>
        <taxon>Cytophagales</taxon>
        <taxon>Flectobacillaceae</taxon>
        <taxon>Arcicella</taxon>
    </lineage>
</organism>